<feature type="binding site" evidence="7">
    <location>
        <position position="150"/>
    </location>
    <ligand>
        <name>S-adenosyl-L-methionine</name>
        <dbReference type="ChEBI" id="CHEBI:59789"/>
    </ligand>
</feature>
<keyword evidence="3 7" id="KW-0489">Methyltransferase</keyword>
<proteinExistence type="inferred from homology"/>
<comment type="function">
    <text evidence="2 7">Catalyzes the formation of N(7)-methylguanine at position 46 (m7G46) in tRNA.</text>
</comment>
<comment type="pathway">
    <text evidence="7">tRNA modification; N(7)-methylguanine-tRNA biosynthesis.</text>
</comment>
<evidence type="ECO:0000313" key="10">
    <source>
        <dbReference type="Proteomes" id="UP000216004"/>
    </source>
</evidence>
<evidence type="ECO:0000256" key="6">
    <source>
        <dbReference type="ARBA" id="ARBA00022694"/>
    </source>
</evidence>
<evidence type="ECO:0000256" key="4">
    <source>
        <dbReference type="ARBA" id="ARBA00022679"/>
    </source>
</evidence>
<name>A0A261EUA2_9BIFI</name>
<evidence type="ECO:0000313" key="9">
    <source>
        <dbReference type="EMBL" id="OZG50226.1"/>
    </source>
</evidence>
<protein>
    <recommendedName>
        <fullName evidence="7">tRNA (guanine-N(7)-)-methyltransferase</fullName>
        <ecNumber evidence="7">2.1.1.33</ecNumber>
    </recommendedName>
    <alternativeName>
        <fullName evidence="7">tRNA (guanine(46)-N(7))-methyltransferase</fullName>
    </alternativeName>
    <alternativeName>
        <fullName evidence="7">tRNA(m7G46)-methyltransferase</fullName>
    </alternativeName>
</protein>
<sequence>MKKILTQIRTIESSIETSGAHKNQDNAQSSSRRRSIVSFTRRSGKLDARLERAWREYSAAYLMQVGGREDSLGVEAGLRIDSAYLEAAYGRQAPVTVEIGSGQGENIVAAAQKHPERNYLALEVYEPGLAHTMLLAGKLGLSNLKIARTNAPEFIASTAPNTLDEVWTFFPDPWPKMKHHKRRLVQPMLAADLSRALVSSGLWRLATDIEDYALHIHEVLDSLPFLRNMGQLQVSLPTEHVGKGTADRADALPHALFCESERFEGRVLTNFERKGISAGRRIHDFTYQS</sequence>
<dbReference type="HAMAP" id="MF_01057">
    <property type="entry name" value="tRNA_methyltr_TrmB"/>
    <property type="match status" value="1"/>
</dbReference>
<dbReference type="GO" id="GO:0043527">
    <property type="term" value="C:tRNA methyltransferase complex"/>
    <property type="evidence" value="ECO:0007669"/>
    <property type="project" value="TreeGrafter"/>
</dbReference>
<dbReference type="RefSeq" id="WP_094722729.1">
    <property type="nucleotide sequence ID" value="NZ_MWWS01000004.1"/>
</dbReference>
<dbReference type="Gene3D" id="3.40.50.150">
    <property type="entry name" value="Vaccinia Virus protein VP39"/>
    <property type="match status" value="1"/>
</dbReference>
<feature type="compositionally biased region" description="Polar residues" evidence="8">
    <location>
        <begin position="15"/>
        <end position="30"/>
    </location>
</feature>
<dbReference type="EMBL" id="MWWS01000004">
    <property type="protein sequence ID" value="OZG50226.1"/>
    <property type="molecule type" value="Genomic_DNA"/>
</dbReference>
<feature type="binding site" evidence="7">
    <location>
        <position position="176"/>
    </location>
    <ligand>
        <name>substrate</name>
    </ligand>
</feature>
<dbReference type="EC" id="2.1.1.33" evidence="7"/>
<dbReference type="Proteomes" id="UP000216004">
    <property type="component" value="Unassembled WGS sequence"/>
</dbReference>
<accession>A0A261EUA2</accession>
<comment type="caution">
    <text evidence="7">Lacks conserved residue(s) required for the propagation of feature annotation.</text>
</comment>
<keyword evidence="5 7" id="KW-0949">S-adenosyl-L-methionine</keyword>
<feature type="region of interest" description="Disordered" evidence="8">
    <location>
        <begin position="15"/>
        <end position="35"/>
    </location>
</feature>
<gene>
    <name evidence="7" type="primary">trmB</name>
    <name evidence="9" type="ORF">BOCO_0743</name>
</gene>
<dbReference type="OrthoDB" id="9802090at2"/>
<evidence type="ECO:0000256" key="8">
    <source>
        <dbReference type="SAM" id="MobiDB-lite"/>
    </source>
</evidence>
<feature type="binding site" evidence="7">
    <location>
        <position position="208"/>
    </location>
    <ligand>
        <name>substrate</name>
    </ligand>
</feature>
<dbReference type="SUPFAM" id="SSF53335">
    <property type="entry name" value="S-adenosyl-L-methionine-dependent methyltransferases"/>
    <property type="match status" value="1"/>
</dbReference>
<evidence type="ECO:0000256" key="5">
    <source>
        <dbReference type="ARBA" id="ARBA00022691"/>
    </source>
</evidence>
<dbReference type="PANTHER" id="PTHR23417">
    <property type="entry name" value="3-DEOXY-D-MANNO-OCTULOSONIC-ACID TRANSFERASE/TRNA GUANINE-N 7 - -METHYLTRANSFERASE"/>
    <property type="match status" value="1"/>
</dbReference>
<dbReference type="AlphaFoldDB" id="A0A261EUA2"/>
<comment type="catalytic activity">
    <reaction evidence="1 7">
        <text>guanosine(46) in tRNA + S-adenosyl-L-methionine = N(7)-methylguanosine(46) in tRNA + S-adenosyl-L-homocysteine</text>
        <dbReference type="Rhea" id="RHEA:42708"/>
        <dbReference type="Rhea" id="RHEA-COMP:10188"/>
        <dbReference type="Rhea" id="RHEA-COMP:10189"/>
        <dbReference type="ChEBI" id="CHEBI:57856"/>
        <dbReference type="ChEBI" id="CHEBI:59789"/>
        <dbReference type="ChEBI" id="CHEBI:74269"/>
        <dbReference type="ChEBI" id="CHEBI:74480"/>
        <dbReference type="EC" id="2.1.1.33"/>
    </reaction>
</comment>
<dbReference type="InterPro" id="IPR055361">
    <property type="entry name" value="tRNA_methyltr_TrmB_bact"/>
</dbReference>
<reference evidence="9 10" key="1">
    <citation type="journal article" date="2017" name="BMC Genomics">
        <title>Comparative genomic and phylogenomic analyses of the Bifidobacteriaceae family.</title>
        <authorList>
            <person name="Lugli G.A."/>
            <person name="Milani C."/>
            <person name="Turroni F."/>
            <person name="Duranti S."/>
            <person name="Mancabelli L."/>
            <person name="Mangifesta M."/>
            <person name="Ferrario C."/>
            <person name="Modesto M."/>
            <person name="Mattarelli P."/>
            <person name="Jiri K."/>
            <person name="van Sinderen D."/>
            <person name="Ventura M."/>
        </authorList>
    </citation>
    <scope>NUCLEOTIDE SEQUENCE [LARGE SCALE GENOMIC DNA]</scope>
    <source>
        <strain evidence="9 10">DSM 22924</strain>
    </source>
</reference>
<feature type="binding site" evidence="7">
    <location>
        <position position="172"/>
    </location>
    <ligand>
        <name>S-adenosyl-L-methionine</name>
        <dbReference type="ChEBI" id="CHEBI:59789"/>
    </ligand>
</feature>
<keyword evidence="6 7" id="KW-0819">tRNA processing</keyword>
<dbReference type="UniPathway" id="UPA00989"/>
<evidence type="ECO:0000256" key="3">
    <source>
        <dbReference type="ARBA" id="ARBA00022603"/>
    </source>
</evidence>
<keyword evidence="10" id="KW-1185">Reference proteome</keyword>
<organism evidence="9 10">
    <name type="scientific">Bombiscardovia coagulans</name>
    <dbReference type="NCBI Taxonomy" id="686666"/>
    <lineage>
        <taxon>Bacteria</taxon>
        <taxon>Bacillati</taxon>
        <taxon>Actinomycetota</taxon>
        <taxon>Actinomycetes</taxon>
        <taxon>Bifidobacteriales</taxon>
        <taxon>Bifidobacteriaceae</taxon>
        <taxon>Bombiscardovia</taxon>
    </lineage>
</organism>
<dbReference type="Pfam" id="PF02390">
    <property type="entry name" value="Methyltransf_4"/>
    <property type="match status" value="1"/>
</dbReference>
<feature type="binding site" evidence="7">
    <location>
        <begin position="269"/>
        <end position="272"/>
    </location>
    <ligand>
        <name>substrate</name>
    </ligand>
</feature>
<comment type="caution">
    <text evidence="9">The sequence shown here is derived from an EMBL/GenBank/DDBJ whole genome shotgun (WGS) entry which is preliminary data.</text>
</comment>
<comment type="similarity">
    <text evidence="7">Belongs to the class I-like SAM-binding methyltransferase superfamily. TrmB family.</text>
</comment>
<evidence type="ECO:0000256" key="2">
    <source>
        <dbReference type="ARBA" id="ARBA00003015"/>
    </source>
</evidence>
<dbReference type="PROSITE" id="PS51625">
    <property type="entry name" value="SAM_MT_TRMB"/>
    <property type="match status" value="1"/>
</dbReference>
<dbReference type="PANTHER" id="PTHR23417:SF14">
    <property type="entry name" value="PENTACOTRIPEPTIDE-REPEAT REGION OF PRORP DOMAIN-CONTAINING PROTEIN"/>
    <property type="match status" value="1"/>
</dbReference>
<dbReference type="GO" id="GO:0008176">
    <property type="term" value="F:tRNA (guanine(46)-N7)-methyltransferase activity"/>
    <property type="evidence" value="ECO:0007669"/>
    <property type="project" value="UniProtKB-UniRule"/>
</dbReference>
<feature type="binding site" evidence="7">
    <location>
        <position position="123"/>
    </location>
    <ligand>
        <name>S-adenosyl-L-methionine</name>
        <dbReference type="ChEBI" id="CHEBI:59789"/>
    </ligand>
</feature>
<dbReference type="NCBIfam" id="TIGR00091">
    <property type="entry name" value="tRNA (guanosine(46)-N7)-methyltransferase TrmB"/>
    <property type="match status" value="1"/>
</dbReference>
<evidence type="ECO:0000256" key="7">
    <source>
        <dbReference type="HAMAP-Rule" id="MF_01057"/>
    </source>
</evidence>
<keyword evidence="4 7" id="KW-0808">Transferase</keyword>
<dbReference type="InterPro" id="IPR003358">
    <property type="entry name" value="tRNA_(Gua-N-7)_MeTrfase_Trmb"/>
</dbReference>
<feature type="binding site" evidence="7">
    <location>
        <position position="98"/>
    </location>
    <ligand>
        <name>S-adenosyl-L-methionine</name>
        <dbReference type="ChEBI" id="CHEBI:59789"/>
    </ligand>
</feature>
<evidence type="ECO:0000256" key="1">
    <source>
        <dbReference type="ARBA" id="ARBA00000142"/>
    </source>
</evidence>
<dbReference type="InterPro" id="IPR029063">
    <property type="entry name" value="SAM-dependent_MTases_sf"/>
</dbReference>